<comment type="caution">
    <text evidence="6">The sequence shown here is derived from an EMBL/GenBank/DDBJ whole genome shotgun (WGS) entry which is preliminary data.</text>
</comment>
<organism evidence="6 7">
    <name type="scientific">Motilibacter rhizosphaerae</name>
    <dbReference type="NCBI Taxonomy" id="598652"/>
    <lineage>
        <taxon>Bacteria</taxon>
        <taxon>Bacillati</taxon>
        <taxon>Actinomycetota</taxon>
        <taxon>Actinomycetes</taxon>
        <taxon>Motilibacterales</taxon>
        <taxon>Motilibacteraceae</taxon>
        <taxon>Motilibacter</taxon>
    </lineage>
</organism>
<evidence type="ECO:0000313" key="7">
    <source>
        <dbReference type="Proteomes" id="UP000293638"/>
    </source>
</evidence>
<evidence type="ECO:0000256" key="1">
    <source>
        <dbReference type="ARBA" id="ARBA00009184"/>
    </source>
</evidence>
<dbReference type="RefSeq" id="WP_130494472.1">
    <property type="nucleotide sequence ID" value="NZ_SGXD01000006.1"/>
</dbReference>
<comment type="similarity">
    <text evidence="1">Belongs to the HAD-like hydrolase superfamily. SerB family.</text>
</comment>
<dbReference type="NCBIfam" id="TIGR01490">
    <property type="entry name" value="HAD-SF-IB-hyp1"/>
    <property type="match status" value="1"/>
</dbReference>
<dbReference type="InterPro" id="IPR006385">
    <property type="entry name" value="HAD_hydro_SerB1"/>
</dbReference>
<dbReference type="GO" id="GO:0016787">
    <property type="term" value="F:hydrolase activity"/>
    <property type="evidence" value="ECO:0007669"/>
    <property type="project" value="UniProtKB-KW"/>
</dbReference>
<dbReference type="NCBIfam" id="TIGR01488">
    <property type="entry name" value="HAD-SF-IB"/>
    <property type="match status" value="1"/>
</dbReference>
<dbReference type="GO" id="GO:0046872">
    <property type="term" value="F:metal ion binding"/>
    <property type="evidence" value="ECO:0007669"/>
    <property type="project" value="UniProtKB-KW"/>
</dbReference>
<dbReference type="EMBL" id="SGXD01000006">
    <property type="protein sequence ID" value="RZS79386.1"/>
    <property type="molecule type" value="Genomic_DNA"/>
</dbReference>
<dbReference type="FunFam" id="3.40.50.1000:FF:000025">
    <property type="entry name" value="HAD hydrolase, family IB"/>
    <property type="match status" value="1"/>
</dbReference>
<keyword evidence="7" id="KW-1185">Reference proteome</keyword>
<dbReference type="InterPro" id="IPR036412">
    <property type="entry name" value="HAD-like_sf"/>
</dbReference>
<dbReference type="AlphaFoldDB" id="A0A4V2F2R6"/>
<dbReference type="InterPro" id="IPR023214">
    <property type="entry name" value="HAD_sf"/>
</dbReference>
<keyword evidence="4" id="KW-0460">Magnesium</keyword>
<evidence type="ECO:0000256" key="5">
    <source>
        <dbReference type="SAM" id="Phobius"/>
    </source>
</evidence>
<sequence>MLPCVSATTGGVRAAAFFDLDKTVIARSSSLAFSRAFRRAGLLTRRSELRSALAHVGYLLGADGTQQVERLGRVLTSLVTGWEVALVQRLVAETVHELIDPIVYAEALALIEEHRAAGRDVVIVSASGAEVVEPVGRLLGAAHVLATQLAVDDGRYTGEIESWVHGEAKAAAVRALADEVGYDLAASWAYSDSASDLPMLEAVGHPAVVNPDRAWRRTAVARGWPVLEFRRPVRLPRRRRRVVAAAVALVALVALAALVLPLRRGRR</sequence>
<keyword evidence="5" id="KW-0472">Membrane</keyword>
<keyword evidence="3 6" id="KW-0378">Hydrolase</keyword>
<evidence type="ECO:0000256" key="4">
    <source>
        <dbReference type="ARBA" id="ARBA00022842"/>
    </source>
</evidence>
<dbReference type="Pfam" id="PF12710">
    <property type="entry name" value="HAD"/>
    <property type="match status" value="1"/>
</dbReference>
<dbReference type="SUPFAM" id="SSF56784">
    <property type="entry name" value="HAD-like"/>
    <property type="match status" value="1"/>
</dbReference>
<dbReference type="PANTHER" id="PTHR43344:SF13">
    <property type="entry name" value="PHOSPHATASE RV3661-RELATED"/>
    <property type="match status" value="1"/>
</dbReference>
<feature type="transmembrane region" description="Helical" evidence="5">
    <location>
        <begin position="242"/>
        <end position="262"/>
    </location>
</feature>
<gene>
    <name evidence="6" type="ORF">EV189_3738</name>
</gene>
<dbReference type="Proteomes" id="UP000293638">
    <property type="component" value="Unassembled WGS sequence"/>
</dbReference>
<proteinExistence type="inferred from homology"/>
<keyword evidence="5" id="KW-0812">Transmembrane</keyword>
<protein>
    <submittedName>
        <fullName evidence="6">HAD superfamily hydrolase (TIGR01490 family)</fullName>
    </submittedName>
</protein>
<dbReference type="Gene3D" id="3.40.50.1000">
    <property type="entry name" value="HAD superfamily/HAD-like"/>
    <property type="match status" value="1"/>
</dbReference>
<name>A0A4V2F2R6_9ACTN</name>
<evidence type="ECO:0000313" key="6">
    <source>
        <dbReference type="EMBL" id="RZS79386.1"/>
    </source>
</evidence>
<dbReference type="InterPro" id="IPR050582">
    <property type="entry name" value="HAD-like_SerB"/>
</dbReference>
<evidence type="ECO:0000256" key="3">
    <source>
        <dbReference type="ARBA" id="ARBA00022801"/>
    </source>
</evidence>
<dbReference type="CDD" id="cd02612">
    <property type="entry name" value="HAD_PGPPase"/>
    <property type="match status" value="1"/>
</dbReference>
<dbReference type="Gene3D" id="1.20.1440.100">
    <property type="entry name" value="SG protein - dephosphorylation function"/>
    <property type="match status" value="1"/>
</dbReference>
<evidence type="ECO:0000256" key="2">
    <source>
        <dbReference type="ARBA" id="ARBA00022723"/>
    </source>
</evidence>
<keyword evidence="5" id="KW-1133">Transmembrane helix</keyword>
<reference evidence="6 7" key="1">
    <citation type="submission" date="2019-02" db="EMBL/GenBank/DDBJ databases">
        <title>Genomic Encyclopedia of Type Strains, Phase IV (KMG-IV): sequencing the most valuable type-strain genomes for metagenomic binning, comparative biology and taxonomic classification.</title>
        <authorList>
            <person name="Goeker M."/>
        </authorList>
    </citation>
    <scope>NUCLEOTIDE SEQUENCE [LARGE SCALE GENOMIC DNA]</scope>
    <source>
        <strain evidence="6 7">DSM 45622</strain>
    </source>
</reference>
<accession>A0A4V2F2R6</accession>
<dbReference type="OrthoDB" id="25607at2"/>
<dbReference type="PANTHER" id="PTHR43344">
    <property type="entry name" value="PHOSPHOSERINE PHOSPHATASE"/>
    <property type="match status" value="1"/>
</dbReference>
<keyword evidence="2" id="KW-0479">Metal-binding</keyword>